<evidence type="ECO:0000256" key="1">
    <source>
        <dbReference type="SAM" id="Phobius"/>
    </source>
</evidence>
<evidence type="ECO:0000313" key="2">
    <source>
        <dbReference type="EMBL" id="GAA2188649.1"/>
    </source>
</evidence>
<accession>A0ABP5MYC8</accession>
<keyword evidence="1" id="KW-0812">Transmembrane</keyword>
<keyword evidence="1" id="KW-0472">Membrane</keyword>
<reference evidence="3" key="1">
    <citation type="journal article" date="2019" name="Int. J. Syst. Evol. Microbiol.">
        <title>The Global Catalogue of Microorganisms (GCM) 10K type strain sequencing project: providing services to taxonomists for standard genome sequencing and annotation.</title>
        <authorList>
            <consortium name="The Broad Institute Genomics Platform"/>
            <consortium name="The Broad Institute Genome Sequencing Center for Infectious Disease"/>
            <person name="Wu L."/>
            <person name="Ma J."/>
        </authorList>
    </citation>
    <scope>NUCLEOTIDE SEQUENCE [LARGE SCALE GENOMIC DNA]</scope>
    <source>
        <strain evidence="3">JCM 14919</strain>
    </source>
</reference>
<comment type="caution">
    <text evidence="2">The sequence shown here is derived from an EMBL/GenBank/DDBJ whole genome shotgun (WGS) entry which is preliminary data.</text>
</comment>
<proteinExistence type="predicted"/>
<name>A0ABP5MYC8_9MICO</name>
<feature type="transmembrane region" description="Helical" evidence="1">
    <location>
        <begin position="119"/>
        <end position="143"/>
    </location>
</feature>
<feature type="transmembrane region" description="Helical" evidence="1">
    <location>
        <begin position="163"/>
        <end position="188"/>
    </location>
</feature>
<feature type="transmembrane region" description="Helical" evidence="1">
    <location>
        <begin position="76"/>
        <end position="98"/>
    </location>
</feature>
<evidence type="ECO:0000313" key="3">
    <source>
        <dbReference type="Proteomes" id="UP001501084"/>
    </source>
</evidence>
<organism evidence="2 3">
    <name type="scientific">Leucobacter alluvii</name>
    <dbReference type="NCBI Taxonomy" id="340321"/>
    <lineage>
        <taxon>Bacteria</taxon>
        <taxon>Bacillati</taxon>
        <taxon>Actinomycetota</taxon>
        <taxon>Actinomycetes</taxon>
        <taxon>Micrococcales</taxon>
        <taxon>Microbacteriaceae</taxon>
        <taxon>Leucobacter</taxon>
    </lineage>
</organism>
<keyword evidence="3" id="KW-1185">Reference proteome</keyword>
<feature type="transmembrane region" description="Helical" evidence="1">
    <location>
        <begin position="33"/>
        <end position="56"/>
    </location>
</feature>
<protein>
    <submittedName>
        <fullName evidence="2">ABC transporter permease</fullName>
    </submittedName>
</protein>
<dbReference type="EMBL" id="BAAAOP010000006">
    <property type="protein sequence ID" value="GAA2188649.1"/>
    <property type="molecule type" value="Genomic_DNA"/>
</dbReference>
<keyword evidence="1" id="KW-1133">Transmembrane helix</keyword>
<feature type="transmembrane region" description="Helical" evidence="1">
    <location>
        <begin position="195"/>
        <end position="216"/>
    </location>
</feature>
<gene>
    <name evidence="2" type="ORF">GCM10009786_18580</name>
</gene>
<dbReference type="Proteomes" id="UP001501084">
    <property type="component" value="Unassembled WGS sequence"/>
</dbReference>
<feature type="transmembrane region" description="Helical" evidence="1">
    <location>
        <begin position="254"/>
        <end position="275"/>
    </location>
</feature>
<dbReference type="RefSeq" id="WP_346058123.1">
    <property type="nucleotide sequence ID" value="NZ_BAAAOP010000006.1"/>
</dbReference>
<sequence length="280" mass="28705">MTLTAPAHRSDARTRRPAFACVLRSEWIKLLSIPASLITLGGIFFIGMTGSLFLTATLESSGVPSVPSLERTMGDVTMPMVISGQIIAGILGVMMIGAEYSSGTIQLTLVAVPDRLRVLWAKAIVAGSAVTGVAFITVLGTWAATYPFYAEHGLAAPLTGPGVTSALVGSAAYLGFCSLFGLGVGALVRSTTAGSIIVFAATLLIPVLSSVLPYGLLSRLIRITLLGNAGDAMSRVSDGSGPFLDLWSGHISTAAGWVIAAVSAGLALTAGAIALRRRDA</sequence>